<comment type="caution">
    <text evidence="13">The sequence shown here is derived from an EMBL/GenBank/DDBJ whole genome shotgun (WGS) entry which is preliminary data.</text>
</comment>
<accession>A0AA42PAJ4</accession>
<keyword evidence="2" id="KW-0145">Chemotaxis</keyword>
<comment type="similarity">
    <text evidence="8">Belongs to the methyl-accepting chemotaxis (MCP) protein family.</text>
</comment>
<sequence>MRLKSLTTLNTLLLIAVCLALGATLWWSERAMERPYLLMVRYLALSQQFQQQAVDNIHGYLASGDALRHSQAQQALSEFADDSSALPQDLAARLRPSLAELARFTANELLAAGKLAGDPQGLLLQAEREMAGVLSQLDDYRAHADHPRAADYQRPLFAAGQQLFRLSHARAKLVSSGHDELASEVEQVLRSLEQEAARLDTLPLLGVLTQNQSATSTFAALLDLGAAADQHSEDRGIALKREFASLIKRYPAELQRTRELIRQRSALLDSSAQKIASVEQALAELEPAVRAEHSRIQSEVRLIQIGIIALILLIALAIDRLQRQLTRALGQLVPALSSWAKGDFASAVRIETKITEITDIETSLNRLRSYLLELVGTLRQQATQVAASSRNLDEMSSDLHDAAQRQTGETAQIRDSLGELEATIQQVADGAGEAAEASRAAARAVQHGQQVIGQSLTGLHGLVSEVQGNAVAIERLADETVTIGKVLTVIRAIAEQTNLLALNAAIEAARAGGHGRGFAVVADEVRSLAQRTSGATEEIQQLIGRLQQAARQSVEAMRSQVEHAESTASLAQSADQALDEIVSTIATISRMAERIAQATAQQGEAVGEIRGHSERIHQLGDANLNHISRGREQSAQMLQLGSELDRATQAFRF</sequence>
<dbReference type="FunFam" id="1.10.287.950:FF:000001">
    <property type="entry name" value="Methyl-accepting chemotaxis sensory transducer"/>
    <property type="match status" value="1"/>
</dbReference>
<keyword evidence="3" id="KW-1003">Cell membrane</keyword>
<protein>
    <submittedName>
        <fullName evidence="13">Methyl-accepting chemotaxis protein</fullName>
    </submittedName>
</protein>
<dbReference type="SMART" id="SM00283">
    <property type="entry name" value="MA"/>
    <property type="match status" value="1"/>
</dbReference>
<dbReference type="GO" id="GO:0006935">
    <property type="term" value="P:chemotaxis"/>
    <property type="evidence" value="ECO:0007669"/>
    <property type="project" value="UniProtKB-KW"/>
</dbReference>
<keyword evidence="6" id="KW-0472">Membrane</keyword>
<evidence type="ECO:0000256" key="9">
    <source>
        <dbReference type="PROSITE-ProRule" id="PRU00284"/>
    </source>
</evidence>
<feature type="domain" description="Methyl-accepting transducer" evidence="10">
    <location>
        <begin position="381"/>
        <end position="617"/>
    </location>
</feature>
<evidence type="ECO:0000259" key="12">
    <source>
        <dbReference type="PROSITE" id="PS50885"/>
    </source>
</evidence>
<dbReference type="PROSITE" id="PS50885">
    <property type="entry name" value="HAMP"/>
    <property type="match status" value="1"/>
</dbReference>
<dbReference type="CDD" id="cd11386">
    <property type="entry name" value="MCP_signal"/>
    <property type="match status" value="1"/>
</dbReference>
<feature type="domain" description="HAMP" evidence="12">
    <location>
        <begin position="323"/>
        <end position="376"/>
    </location>
</feature>
<dbReference type="PROSITE" id="PS50111">
    <property type="entry name" value="CHEMOTAXIS_TRANSDUC_2"/>
    <property type="match status" value="1"/>
</dbReference>
<evidence type="ECO:0000259" key="10">
    <source>
        <dbReference type="PROSITE" id="PS50111"/>
    </source>
</evidence>
<dbReference type="AlphaFoldDB" id="A0AA42PAJ4"/>
<feature type="domain" description="T-SNARE coiled-coil homology" evidence="11">
    <location>
        <begin position="568"/>
        <end position="630"/>
    </location>
</feature>
<dbReference type="EMBL" id="JAOCAE010000007">
    <property type="protein sequence ID" value="MDH1236752.1"/>
    <property type="molecule type" value="Genomic_DNA"/>
</dbReference>
<evidence type="ECO:0000256" key="3">
    <source>
        <dbReference type="ARBA" id="ARBA00022519"/>
    </source>
</evidence>
<dbReference type="InterPro" id="IPR003660">
    <property type="entry name" value="HAMP_dom"/>
</dbReference>
<dbReference type="Pfam" id="PF00015">
    <property type="entry name" value="MCPsignal"/>
    <property type="match status" value="1"/>
</dbReference>
<keyword evidence="5" id="KW-1133">Transmembrane helix</keyword>
<dbReference type="InterPro" id="IPR000727">
    <property type="entry name" value="T_SNARE_dom"/>
</dbReference>
<evidence type="ECO:0000256" key="8">
    <source>
        <dbReference type="ARBA" id="ARBA00029447"/>
    </source>
</evidence>
<reference evidence="13" key="1">
    <citation type="submission" date="2022-09" db="EMBL/GenBank/DDBJ databases">
        <title>Intensive care unit water sources are persistently colonized with multi-drug resistant bacteria and are the site of extensive horizontal gene transfer of antibiotic resistance genes.</title>
        <authorList>
            <person name="Diorio-Toth L."/>
        </authorList>
    </citation>
    <scope>NUCLEOTIDE SEQUENCE</scope>
    <source>
        <strain evidence="13">GD03947</strain>
    </source>
</reference>
<dbReference type="PANTHER" id="PTHR32089:SF119">
    <property type="entry name" value="METHYL-ACCEPTING CHEMOTAXIS PROTEIN CTPL"/>
    <property type="match status" value="1"/>
</dbReference>
<evidence type="ECO:0000256" key="6">
    <source>
        <dbReference type="ARBA" id="ARBA00023136"/>
    </source>
</evidence>
<gene>
    <name evidence="13" type="ORF">N5C32_11970</name>
</gene>
<dbReference type="InterPro" id="IPR004089">
    <property type="entry name" value="MCPsignal_dom"/>
</dbReference>
<dbReference type="GO" id="GO:0007165">
    <property type="term" value="P:signal transduction"/>
    <property type="evidence" value="ECO:0007669"/>
    <property type="project" value="UniProtKB-KW"/>
</dbReference>
<dbReference type="Proteomes" id="UP001158500">
    <property type="component" value="Unassembled WGS sequence"/>
</dbReference>
<evidence type="ECO:0000256" key="2">
    <source>
        <dbReference type="ARBA" id="ARBA00022500"/>
    </source>
</evidence>
<dbReference type="PANTHER" id="PTHR32089">
    <property type="entry name" value="METHYL-ACCEPTING CHEMOTAXIS PROTEIN MCPB"/>
    <property type="match status" value="1"/>
</dbReference>
<evidence type="ECO:0000313" key="13">
    <source>
        <dbReference type="EMBL" id="MDH1236752.1"/>
    </source>
</evidence>
<evidence type="ECO:0000256" key="4">
    <source>
        <dbReference type="ARBA" id="ARBA00022692"/>
    </source>
</evidence>
<dbReference type="Gene3D" id="1.10.287.950">
    <property type="entry name" value="Methyl-accepting chemotaxis protein"/>
    <property type="match status" value="1"/>
</dbReference>
<evidence type="ECO:0000256" key="5">
    <source>
        <dbReference type="ARBA" id="ARBA00022989"/>
    </source>
</evidence>
<name>A0AA42PAJ4_STUST</name>
<evidence type="ECO:0000313" key="14">
    <source>
        <dbReference type="Proteomes" id="UP001158500"/>
    </source>
</evidence>
<keyword evidence="7 9" id="KW-0807">Transducer</keyword>
<keyword evidence="4" id="KW-0812">Transmembrane</keyword>
<dbReference type="PROSITE" id="PS50192">
    <property type="entry name" value="T_SNARE"/>
    <property type="match status" value="1"/>
</dbReference>
<evidence type="ECO:0000256" key="7">
    <source>
        <dbReference type="ARBA" id="ARBA00023224"/>
    </source>
</evidence>
<evidence type="ECO:0000256" key="1">
    <source>
        <dbReference type="ARBA" id="ARBA00004429"/>
    </source>
</evidence>
<proteinExistence type="inferred from homology"/>
<comment type="subcellular location">
    <subcellularLocation>
        <location evidence="1">Cell inner membrane</location>
        <topology evidence="1">Multi-pass membrane protein</topology>
    </subcellularLocation>
</comment>
<evidence type="ECO:0000259" key="11">
    <source>
        <dbReference type="PROSITE" id="PS50192"/>
    </source>
</evidence>
<dbReference type="RefSeq" id="WP_279641543.1">
    <property type="nucleotide sequence ID" value="NZ_JAOCAE010000007.1"/>
</dbReference>
<keyword evidence="3" id="KW-0997">Cell inner membrane</keyword>
<organism evidence="13 14">
    <name type="scientific">Stutzerimonas stutzeri</name>
    <name type="common">Pseudomonas stutzeri</name>
    <dbReference type="NCBI Taxonomy" id="316"/>
    <lineage>
        <taxon>Bacteria</taxon>
        <taxon>Pseudomonadati</taxon>
        <taxon>Pseudomonadota</taxon>
        <taxon>Gammaproteobacteria</taxon>
        <taxon>Pseudomonadales</taxon>
        <taxon>Pseudomonadaceae</taxon>
        <taxon>Stutzerimonas</taxon>
    </lineage>
</organism>
<dbReference type="GO" id="GO:0005886">
    <property type="term" value="C:plasma membrane"/>
    <property type="evidence" value="ECO:0007669"/>
    <property type="project" value="UniProtKB-SubCell"/>
</dbReference>
<dbReference type="SUPFAM" id="SSF58104">
    <property type="entry name" value="Methyl-accepting chemotaxis protein (MCP) signaling domain"/>
    <property type="match status" value="1"/>
</dbReference>